<name>A0A1D2M9F7_ORCCI</name>
<accession>A0A1D2M9F7</accession>
<protein>
    <submittedName>
        <fullName evidence="1">Uncharacterized protein</fullName>
    </submittedName>
</protein>
<organism evidence="1 2">
    <name type="scientific">Orchesella cincta</name>
    <name type="common">Springtail</name>
    <name type="synonym">Podura cincta</name>
    <dbReference type="NCBI Taxonomy" id="48709"/>
    <lineage>
        <taxon>Eukaryota</taxon>
        <taxon>Metazoa</taxon>
        <taxon>Ecdysozoa</taxon>
        <taxon>Arthropoda</taxon>
        <taxon>Hexapoda</taxon>
        <taxon>Collembola</taxon>
        <taxon>Entomobryomorpha</taxon>
        <taxon>Entomobryoidea</taxon>
        <taxon>Orchesellidae</taxon>
        <taxon>Orchesellinae</taxon>
        <taxon>Orchesella</taxon>
    </lineage>
</organism>
<gene>
    <name evidence="1" type="ORF">Ocin01_17148</name>
</gene>
<evidence type="ECO:0000313" key="2">
    <source>
        <dbReference type="Proteomes" id="UP000094527"/>
    </source>
</evidence>
<feature type="non-terminal residue" evidence="1">
    <location>
        <position position="58"/>
    </location>
</feature>
<dbReference type="EMBL" id="LJIJ01002560">
    <property type="protein sequence ID" value="ODM89534.1"/>
    <property type="molecule type" value="Genomic_DNA"/>
</dbReference>
<keyword evidence="2" id="KW-1185">Reference proteome</keyword>
<proteinExistence type="predicted"/>
<dbReference type="Proteomes" id="UP000094527">
    <property type="component" value="Unassembled WGS sequence"/>
</dbReference>
<comment type="caution">
    <text evidence="1">The sequence shown here is derived from an EMBL/GenBank/DDBJ whole genome shotgun (WGS) entry which is preliminary data.</text>
</comment>
<evidence type="ECO:0000313" key="1">
    <source>
        <dbReference type="EMBL" id="ODM89534.1"/>
    </source>
</evidence>
<sequence length="58" mass="6418">MAPSLIYKRTLENVPRHALYVPSRSAPPPTSTHILGGTQRRSLTFVQCPRTFAQPSAL</sequence>
<dbReference type="AlphaFoldDB" id="A0A1D2M9F7"/>
<reference evidence="1 2" key="1">
    <citation type="journal article" date="2016" name="Genome Biol. Evol.">
        <title>Gene Family Evolution Reflects Adaptation to Soil Environmental Stressors in the Genome of the Collembolan Orchesella cincta.</title>
        <authorList>
            <person name="Faddeeva-Vakhrusheva A."/>
            <person name="Derks M.F."/>
            <person name="Anvar S.Y."/>
            <person name="Agamennone V."/>
            <person name="Suring W."/>
            <person name="Smit S."/>
            <person name="van Straalen N.M."/>
            <person name="Roelofs D."/>
        </authorList>
    </citation>
    <scope>NUCLEOTIDE SEQUENCE [LARGE SCALE GENOMIC DNA]</scope>
    <source>
        <tissue evidence="1">Mixed pool</tissue>
    </source>
</reference>